<dbReference type="RefSeq" id="WP_284826060.1">
    <property type="nucleotide sequence ID" value="NZ_CP126969.1"/>
</dbReference>
<reference evidence="3 4" key="1">
    <citation type="submission" date="2023-05" db="EMBL/GenBank/DDBJ databases">
        <title>Corynebacterium suedekumii sp. nov. and Corynebacterium breve sp. nov. isolated from raw cow's milk.</title>
        <authorList>
            <person name="Baer M.K."/>
            <person name="Mehl L."/>
            <person name="Hellmuth R."/>
            <person name="Marke G."/>
            <person name="Lipski A."/>
        </authorList>
    </citation>
    <scope>NUCLEOTIDE SEQUENCE [LARGE SCALE GENOMIC DNA]</scope>
    <source>
        <strain evidence="3 4">R4</strain>
    </source>
</reference>
<feature type="region of interest" description="Disordered" evidence="1">
    <location>
        <begin position="21"/>
        <end position="105"/>
    </location>
</feature>
<keyword evidence="2" id="KW-0732">Signal</keyword>
<evidence type="ECO:0000256" key="2">
    <source>
        <dbReference type="SAM" id="SignalP"/>
    </source>
</evidence>
<accession>A0ABY8VJW7</accession>
<feature type="chain" id="PRO_5046527040" description="Secreted protein" evidence="2">
    <location>
        <begin position="23"/>
        <end position="105"/>
    </location>
</feature>
<sequence length="105" mass="10644">MRISRKLSAIALAALTAGAISACTPPNENPSDQKVPTAETQNPDSLKVEDAEGAEGAEKKEAESTEETSTDSTSTEATDVEATDTATADDTMGVEQGATGTGVAQ</sequence>
<evidence type="ECO:0008006" key="5">
    <source>
        <dbReference type="Google" id="ProtNLM"/>
    </source>
</evidence>
<proteinExistence type="predicted"/>
<protein>
    <recommendedName>
        <fullName evidence="5">Secreted protein</fullName>
    </recommendedName>
</protein>
<feature type="signal peptide" evidence="2">
    <location>
        <begin position="1"/>
        <end position="22"/>
    </location>
</feature>
<dbReference type="PROSITE" id="PS51257">
    <property type="entry name" value="PROKAR_LIPOPROTEIN"/>
    <property type="match status" value="1"/>
</dbReference>
<dbReference type="EMBL" id="CP126969">
    <property type="protein sequence ID" value="WIM68494.1"/>
    <property type="molecule type" value="Genomic_DNA"/>
</dbReference>
<keyword evidence="4" id="KW-1185">Reference proteome</keyword>
<evidence type="ECO:0000313" key="4">
    <source>
        <dbReference type="Proteomes" id="UP001225598"/>
    </source>
</evidence>
<feature type="compositionally biased region" description="Basic and acidic residues" evidence="1">
    <location>
        <begin position="46"/>
        <end position="63"/>
    </location>
</feature>
<name>A0ABY8VJW7_9CORY</name>
<feature type="compositionally biased region" description="Polar residues" evidence="1">
    <location>
        <begin position="24"/>
        <end position="44"/>
    </location>
</feature>
<gene>
    <name evidence="3" type="ORF">QP027_03615</name>
</gene>
<evidence type="ECO:0000256" key="1">
    <source>
        <dbReference type="SAM" id="MobiDB-lite"/>
    </source>
</evidence>
<dbReference type="Proteomes" id="UP001225598">
    <property type="component" value="Chromosome"/>
</dbReference>
<evidence type="ECO:0000313" key="3">
    <source>
        <dbReference type="EMBL" id="WIM68494.1"/>
    </source>
</evidence>
<organism evidence="3 4">
    <name type="scientific">Corynebacterium breve</name>
    <dbReference type="NCBI Taxonomy" id="3049799"/>
    <lineage>
        <taxon>Bacteria</taxon>
        <taxon>Bacillati</taxon>
        <taxon>Actinomycetota</taxon>
        <taxon>Actinomycetes</taxon>
        <taxon>Mycobacteriales</taxon>
        <taxon>Corynebacteriaceae</taxon>
        <taxon>Corynebacterium</taxon>
    </lineage>
</organism>